<evidence type="ECO:0000313" key="1">
    <source>
        <dbReference type="EMBL" id="VVU94654.1"/>
    </source>
</evidence>
<sequence>MVKDYQSLWDLIQKYNLSEDIIINDVDAWEKYPVYRKIYNKLDLALEQNIAAGPIGIIPQNFPIVIKPIINLFGMSRGFKKINNITEYEENIKDGYFWMTYFPGKQYNFDFVILNGNIKTICAIYSKDNKDGSFNYHQFLQNYKISNKIKNWIKKNMKNYTGCLNMEVIDNNIIEAHLRLNGDFYGYDIDFVKELDKLFTKKEWTLSKSSYPLNPKILFPIFVSKDLNVKKLNFKTIVNLCKSYNIPSLRIDNIHSEYQQDNKARLFMFDIDDLDKGKELKNKILKIIS</sequence>
<accession>A0A5E8CJ17</accession>
<proteinExistence type="predicted"/>
<dbReference type="Gene3D" id="3.30.470.20">
    <property type="entry name" value="ATP-grasp fold, B domain"/>
    <property type="match status" value="1"/>
</dbReference>
<evidence type="ECO:0008006" key="2">
    <source>
        <dbReference type="Google" id="ProtNLM"/>
    </source>
</evidence>
<protein>
    <recommendedName>
        <fullName evidence="2">ATP-grasp domain-containing protein</fullName>
    </recommendedName>
</protein>
<dbReference type="EMBL" id="CABVLZ010000002">
    <property type="protein sequence ID" value="VVU94654.1"/>
    <property type="molecule type" value="Genomic_DNA"/>
</dbReference>
<name>A0A5E8CJ17_9ZZZZ</name>
<organism evidence="1">
    <name type="scientific">seawater metagenome</name>
    <dbReference type="NCBI Taxonomy" id="1561972"/>
    <lineage>
        <taxon>unclassified sequences</taxon>
        <taxon>metagenomes</taxon>
        <taxon>ecological metagenomes</taxon>
    </lineage>
</organism>
<reference evidence="1" key="1">
    <citation type="submission" date="2019-09" db="EMBL/GenBank/DDBJ databases">
        <authorList>
            <person name="Needham M D."/>
        </authorList>
    </citation>
    <scope>NUCLEOTIDE SEQUENCE</scope>
</reference>
<dbReference type="AlphaFoldDB" id="A0A5E8CJ17"/>
<gene>
    <name evidence="1" type="ORF">CPAV1605_379</name>
</gene>
<dbReference type="SUPFAM" id="SSF56059">
    <property type="entry name" value="Glutathione synthetase ATP-binding domain-like"/>
    <property type="match status" value="1"/>
</dbReference>